<dbReference type="GO" id="GO:0005506">
    <property type="term" value="F:iron ion binding"/>
    <property type="evidence" value="ECO:0007669"/>
    <property type="project" value="InterPro"/>
</dbReference>
<accession>A0A9P7ASW0</accession>
<dbReference type="GeneID" id="64591502"/>
<organism evidence="9 10">
    <name type="scientific">Suillus plorans</name>
    <dbReference type="NCBI Taxonomy" id="116603"/>
    <lineage>
        <taxon>Eukaryota</taxon>
        <taxon>Fungi</taxon>
        <taxon>Dikarya</taxon>
        <taxon>Basidiomycota</taxon>
        <taxon>Agaricomycotina</taxon>
        <taxon>Agaricomycetes</taxon>
        <taxon>Agaricomycetidae</taxon>
        <taxon>Boletales</taxon>
        <taxon>Suillineae</taxon>
        <taxon>Suillaceae</taxon>
        <taxon>Suillus</taxon>
    </lineage>
</organism>
<reference evidence="9" key="1">
    <citation type="journal article" date="2020" name="New Phytol.">
        <title>Comparative genomics reveals dynamic genome evolution in host specialist ectomycorrhizal fungi.</title>
        <authorList>
            <person name="Lofgren L.A."/>
            <person name="Nguyen N.H."/>
            <person name="Vilgalys R."/>
            <person name="Ruytinx J."/>
            <person name="Liao H.L."/>
            <person name="Branco S."/>
            <person name="Kuo A."/>
            <person name="LaButti K."/>
            <person name="Lipzen A."/>
            <person name="Andreopoulos W."/>
            <person name="Pangilinan J."/>
            <person name="Riley R."/>
            <person name="Hundley H."/>
            <person name="Na H."/>
            <person name="Barry K."/>
            <person name="Grigoriev I.V."/>
            <person name="Stajich J.E."/>
            <person name="Kennedy P.G."/>
        </authorList>
    </citation>
    <scope>NUCLEOTIDE SEQUENCE</scope>
    <source>
        <strain evidence="9">S12</strain>
    </source>
</reference>
<keyword evidence="10" id="KW-1185">Reference proteome</keyword>
<protein>
    <submittedName>
        <fullName evidence="9">Cytochrome P450</fullName>
    </submittedName>
</protein>
<dbReference type="InterPro" id="IPR001128">
    <property type="entry name" value="Cyt_P450"/>
</dbReference>
<evidence type="ECO:0000256" key="2">
    <source>
        <dbReference type="ARBA" id="ARBA00005179"/>
    </source>
</evidence>
<proteinExistence type="inferred from homology"/>
<dbReference type="RefSeq" id="XP_041161410.1">
    <property type="nucleotide sequence ID" value="XM_041297738.1"/>
</dbReference>
<comment type="similarity">
    <text evidence="3">Belongs to the cytochrome P450 family.</text>
</comment>
<dbReference type="InterPro" id="IPR002401">
    <property type="entry name" value="Cyt_P450_E_grp-I"/>
</dbReference>
<dbReference type="GO" id="GO:0020037">
    <property type="term" value="F:heme binding"/>
    <property type="evidence" value="ECO:0007669"/>
    <property type="project" value="InterPro"/>
</dbReference>
<dbReference type="AlphaFoldDB" id="A0A9P7ASW0"/>
<evidence type="ECO:0000313" key="10">
    <source>
        <dbReference type="Proteomes" id="UP000719766"/>
    </source>
</evidence>
<sequence length="312" mass="35758">FGWSVIFAFAGYGDEWPYCRRLLHQTFCPDSAPKFRPMQIKRAHEMIVNLIDDPHCHFATSVYVFLTSIMMSATYGRQTSLRDDPLVGIVENAVALALQAMTPERAILLKIFPFCELSYFSRVFNQTRCSQTSANCMREMTDVLFQYVQEHMVGIFRFERYYYYCYSEFIIFLQGMVYLSLIHIYSGSYETTISVLMVFALAMVSYPNVQKRAQVEIDSVVGQDRLPTFEDRVSLPYVESILRETLRWQPTGPIAPPATSSDDIYDGYFIPKGLPFLSSEQITSNPDCSTVRNGQSLCSRKRNLPCTGSTSR</sequence>
<dbReference type="InterPro" id="IPR050364">
    <property type="entry name" value="Cytochrome_P450_fung"/>
</dbReference>
<evidence type="ECO:0000256" key="6">
    <source>
        <dbReference type="ARBA" id="ARBA00023002"/>
    </source>
</evidence>
<evidence type="ECO:0000256" key="4">
    <source>
        <dbReference type="ARBA" id="ARBA00022617"/>
    </source>
</evidence>
<comment type="caution">
    <text evidence="9">The sequence shown here is derived from an EMBL/GenBank/DDBJ whole genome shotgun (WGS) entry which is preliminary data.</text>
</comment>
<gene>
    <name evidence="9" type="ORF">HD556DRAFT_1235342</name>
</gene>
<evidence type="ECO:0000256" key="5">
    <source>
        <dbReference type="ARBA" id="ARBA00022723"/>
    </source>
</evidence>
<dbReference type="Pfam" id="PF00067">
    <property type="entry name" value="p450"/>
    <property type="match status" value="1"/>
</dbReference>
<keyword evidence="5" id="KW-0479">Metal-binding</keyword>
<comment type="pathway">
    <text evidence="2">Secondary metabolite biosynthesis.</text>
</comment>
<evidence type="ECO:0000256" key="1">
    <source>
        <dbReference type="ARBA" id="ARBA00001971"/>
    </source>
</evidence>
<dbReference type="GO" id="GO:0016705">
    <property type="term" value="F:oxidoreductase activity, acting on paired donors, with incorporation or reduction of molecular oxygen"/>
    <property type="evidence" value="ECO:0007669"/>
    <property type="project" value="InterPro"/>
</dbReference>
<dbReference type="SUPFAM" id="SSF48264">
    <property type="entry name" value="Cytochrome P450"/>
    <property type="match status" value="1"/>
</dbReference>
<dbReference type="PANTHER" id="PTHR46300">
    <property type="entry name" value="P450, PUTATIVE (EUROFUNG)-RELATED-RELATED"/>
    <property type="match status" value="1"/>
</dbReference>
<dbReference type="InterPro" id="IPR036396">
    <property type="entry name" value="Cyt_P450_sf"/>
</dbReference>
<keyword evidence="7" id="KW-0408">Iron</keyword>
<keyword evidence="6" id="KW-0560">Oxidoreductase</keyword>
<comment type="cofactor">
    <cofactor evidence="1">
        <name>heme</name>
        <dbReference type="ChEBI" id="CHEBI:30413"/>
    </cofactor>
</comment>
<dbReference type="GO" id="GO:0004497">
    <property type="term" value="F:monooxygenase activity"/>
    <property type="evidence" value="ECO:0007669"/>
    <property type="project" value="UniProtKB-KW"/>
</dbReference>
<name>A0A9P7ASW0_9AGAM</name>
<keyword evidence="8" id="KW-0503">Monooxygenase</keyword>
<dbReference type="PRINTS" id="PR00463">
    <property type="entry name" value="EP450I"/>
</dbReference>
<dbReference type="Proteomes" id="UP000719766">
    <property type="component" value="Unassembled WGS sequence"/>
</dbReference>
<dbReference type="Gene3D" id="1.10.630.10">
    <property type="entry name" value="Cytochrome P450"/>
    <property type="match status" value="1"/>
</dbReference>
<evidence type="ECO:0000256" key="3">
    <source>
        <dbReference type="ARBA" id="ARBA00010617"/>
    </source>
</evidence>
<dbReference type="EMBL" id="JABBWE010000021">
    <property type="protein sequence ID" value="KAG1795656.1"/>
    <property type="molecule type" value="Genomic_DNA"/>
</dbReference>
<evidence type="ECO:0000313" key="9">
    <source>
        <dbReference type="EMBL" id="KAG1795656.1"/>
    </source>
</evidence>
<keyword evidence="4" id="KW-0349">Heme</keyword>
<evidence type="ECO:0000256" key="7">
    <source>
        <dbReference type="ARBA" id="ARBA00023004"/>
    </source>
</evidence>
<feature type="non-terminal residue" evidence="9">
    <location>
        <position position="312"/>
    </location>
</feature>
<dbReference type="OrthoDB" id="2680474at2759"/>
<evidence type="ECO:0000256" key="8">
    <source>
        <dbReference type="ARBA" id="ARBA00023033"/>
    </source>
</evidence>
<dbReference type="PANTHER" id="PTHR46300:SF7">
    <property type="entry name" value="P450, PUTATIVE (EUROFUNG)-RELATED"/>
    <property type="match status" value="1"/>
</dbReference>